<proteinExistence type="predicted"/>
<keyword evidence="1" id="KW-0472">Membrane</keyword>
<dbReference type="GO" id="GO:0016746">
    <property type="term" value="F:acyltransferase activity"/>
    <property type="evidence" value="ECO:0007669"/>
    <property type="project" value="UniProtKB-KW"/>
</dbReference>
<protein>
    <submittedName>
        <fullName evidence="3">Acyltransferase family protein</fullName>
    </submittedName>
</protein>
<feature type="transmembrane region" description="Helical" evidence="1">
    <location>
        <begin position="60"/>
        <end position="83"/>
    </location>
</feature>
<feature type="transmembrane region" description="Helical" evidence="1">
    <location>
        <begin position="283"/>
        <end position="305"/>
    </location>
</feature>
<feature type="transmembrane region" description="Helical" evidence="1">
    <location>
        <begin position="349"/>
        <end position="371"/>
    </location>
</feature>
<reference evidence="3 4" key="1">
    <citation type="submission" date="2020-08" db="EMBL/GenBank/DDBJ databases">
        <title>Novel species isolated from subtropical streams in China.</title>
        <authorList>
            <person name="Lu H."/>
        </authorList>
    </citation>
    <scope>NUCLEOTIDE SEQUENCE [LARGE SCALE GENOMIC DNA]</scope>
    <source>
        <strain evidence="3 4">LX15W</strain>
    </source>
</reference>
<keyword evidence="1" id="KW-0812">Transmembrane</keyword>
<keyword evidence="4" id="KW-1185">Reference proteome</keyword>
<keyword evidence="3" id="KW-0808">Transferase</keyword>
<sequence>MNAPAQMPEANERFHYMDNLRALAMLTGVVFHTALAYSVLAHPFWPTADRGQSLIVDAFAWFFHLFRMPLFFVVAGFFAALLVQKRGMGGMLKNRFMRIILPLLVFWPLVYFSMGWLIRLAITDVENLSPLLQVIKPWLDNPQAPTAPPTLAHLWFLPYVMCFCILVWVASTLEWNEHLSWLDSWLDALTPMKKVCLVPLALMPALFAVPAPFPAPESFFPQWWALLFYGAYFLIGFRLFHQARWIDQLSLFAPRLLLLSLLAYALFLYLLRINGAIKPDLSLQAILVLLQAYTGYWMTLVCIIFGRRWLDAHHGFLRYIADASYWVYLIHLPLIFAIQIPLMDVNLHWSVKLSLSLCATLSIAFLTYHLFVRGRLLGKFLNGNNSDTKTSCAKTSAS</sequence>
<comment type="caution">
    <text evidence="3">The sequence shown here is derived from an EMBL/GenBank/DDBJ whole genome shotgun (WGS) entry which is preliminary data.</text>
</comment>
<dbReference type="InterPro" id="IPR050623">
    <property type="entry name" value="Glucan_succinyl_AcylTrfase"/>
</dbReference>
<dbReference type="EMBL" id="JACOGA010000016">
    <property type="protein sequence ID" value="MBC3875150.1"/>
    <property type="molecule type" value="Genomic_DNA"/>
</dbReference>
<feature type="transmembrane region" description="Helical" evidence="1">
    <location>
        <begin position="20"/>
        <end position="40"/>
    </location>
</feature>
<gene>
    <name evidence="3" type="ORF">H8K55_16300</name>
</gene>
<evidence type="ECO:0000313" key="4">
    <source>
        <dbReference type="Proteomes" id="UP000624279"/>
    </source>
</evidence>
<keyword evidence="1" id="KW-1133">Transmembrane helix</keyword>
<dbReference type="PANTHER" id="PTHR36927">
    <property type="entry name" value="BLR4337 PROTEIN"/>
    <property type="match status" value="1"/>
</dbReference>
<keyword evidence="3" id="KW-0012">Acyltransferase</keyword>
<dbReference type="RefSeq" id="WP_186943124.1">
    <property type="nucleotide sequence ID" value="NZ_JACOGA010000016.1"/>
</dbReference>
<feature type="domain" description="Acyltransferase 3" evidence="2">
    <location>
        <begin position="15"/>
        <end position="368"/>
    </location>
</feature>
<evidence type="ECO:0000313" key="3">
    <source>
        <dbReference type="EMBL" id="MBC3875150.1"/>
    </source>
</evidence>
<feature type="transmembrane region" description="Helical" evidence="1">
    <location>
        <begin position="219"/>
        <end position="240"/>
    </location>
</feature>
<dbReference type="PANTHER" id="PTHR36927:SF1">
    <property type="entry name" value="MDO-LIKE PROTEIN"/>
    <property type="match status" value="1"/>
</dbReference>
<feature type="transmembrane region" description="Helical" evidence="1">
    <location>
        <begin position="325"/>
        <end position="343"/>
    </location>
</feature>
<feature type="transmembrane region" description="Helical" evidence="1">
    <location>
        <begin position="155"/>
        <end position="175"/>
    </location>
</feature>
<dbReference type="Proteomes" id="UP000624279">
    <property type="component" value="Unassembled WGS sequence"/>
</dbReference>
<name>A0ABR6YF10_9BURK</name>
<feature type="transmembrane region" description="Helical" evidence="1">
    <location>
        <begin position="252"/>
        <end position="271"/>
    </location>
</feature>
<evidence type="ECO:0000259" key="2">
    <source>
        <dbReference type="Pfam" id="PF01757"/>
    </source>
</evidence>
<dbReference type="InterPro" id="IPR002656">
    <property type="entry name" value="Acyl_transf_3_dom"/>
</dbReference>
<organism evidence="3 4">
    <name type="scientific">Undibacterium flavidum</name>
    <dbReference type="NCBI Taxonomy" id="2762297"/>
    <lineage>
        <taxon>Bacteria</taxon>
        <taxon>Pseudomonadati</taxon>
        <taxon>Pseudomonadota</taxon>
        <taxon>Betaproteobacteria</taxon>
        <taxon>Burkholderiales</taxon>
        <taxon>Oxalobacteraceae</taxon>
        <taxon>Undibacterium</taxon>
    </lineage>
</organism>
<feature type="transmembrane region" description="Helical" evidence="1">
    <location>
        <begin position="103"/>
        <end position="122"/>
    </location>
</feature>
<accession>A0ABR6YF10</accession>
<evidence type="ECO:0000256" key="1">
    <source>
        <dbReference type="SAM" id="Phobius"/>
    </source>
</evidence>
<dbReference type="Pfam" id="PF01757">
    <property type="entry name" value="Acyl_transf_3"/>
    <property type="match status" value="1"/>
</dbReference>
<feature type="transmembrane region" description="Helical" evidence="1">
    <location>
        <begin position="195"/>
        <end position="213"/>
    </location>
</feature>